<sequence length="245" mass="27643">MNNNNVEKQLTVQKRINAALSIGLVSLAGYVGLAKPTVAEFEEISVERLNIVEKNGYNRMVLANSDKSPGAIKQGKEVFKHNSPRPGMIFYNDEGTENGGFVFRGEKVNDKVNHGLHMSFDRYNQDQTLMMQHIEMDDYMITGLTVMDRPDSAMDFDMTNRFMEAQKAGDTKTMNEIENYMVENKLLGARRAFYGTLNGDSRLQLNDADGKKRIQMVVTKDGEAKLEFLDANGKVIMRLPETAEQ</sequence>
<accession>A0ABU8EY20</accession>
<dbReference type="RefSeq" id="WP_010559453.1">
    <property type="nucleotide sequence ID" value="NZ_JBAWKS010000002.1"/>
</dbReference>
<comment type="caution">
    <text evidence="1">The sequence shown here is derived from an EMBL/GenBank/DDBJ whole genome shotgun (WGS) entry which is preliminary data.</text>
</comment>
<keyword evidence="2" id="KW-1185">Reference proteome</keyword>
<evidence type="ECO:0000313" key="1">
    <source>
        <dbReference type="EMBL" id="MEI4551811.1"/>
    </source>
</evidence>
<gene>
    <name evidence="1" type="ORF">WAE96_19200</name>
</gene>
<organism evidence="1 2">
    <name type="scientific">Pseudoalteromonas spongiae</name>
    <dbReference type="NCBI Taxonomy" id="298657"/>
    <lineage>
        <taxon>Bacteria</taxon>
        <taxon>Pseudomonadati</taxon>
        <taxon>Pseudomonadota</taxon>
        <taxon>Gammaproteobacteria</taxon>
        <taxon>Alteromonadales</taxon>
        <taxon>Pseudoalteromonadaceae</taxon>
        <taxon>Pseudoalteromonas</taxon>
    </lineage>
</organism>
<dbReference type="Proteomes" id="UP001382455">
    <property type="component" value="Unassembled WGS sequence"/>
</dbReference>
<evidence type="ECO:0000313" key="2">
    <source>
        <dbReference type="Proteomes" id="UP001382455"/>
    </source>
</evidence>
<reference evidence="1 2" key="1">
    <citation type="submission" date="2023-12" db="EMBL/GenBank/DDBJ databases">
        <title>Friends and Foes: Symbiotic and Algicidal bacterial influence on Karenia brevis blooms.</title>
        <authorList>
            <person name="Fei C."/>
            <person name="Mohamed A.R."/>
            <person name="Booker A."/>
            <person name="Arshad M."/>
            <person name="Klass S."/>
            <person name="Ahn S."/>
            <person name="Gilbert P.M."/>
            <person name="Heil C.A."/>
            <person name="Martinez J.M."/>
            <person name="Amin S.A."/>
        </authorList>
    </citation>
    <scope>NUCLEOTIDE SEQUENCE [LARGE SCALE GENOMIC DNA]</scope>
    <source>
        <strain evidence="1 2">CE15</strain>
    </source>
</reference>
<dbReference type="EMBL" id="JBAWKS010000002">
    <property type="protein sequence ID" value="MEI4551811.1"/>
    <property type="molecule type" value="Genomic_DNA"/>
</dbReference>
<proteinExistence type="predicted"/>
<protein>
    <submittedName>
        <fullName evidence="1">Uncharacterized protein</fullName>
    </submittedName>
</protein>
<name>A0ABU8EY20_9GAMM</name>